<dbReference type="Gene3D" id="3.40.50.1820">
    <property type="entry name" value="alpha/beta hydrolase"/>
    <property type="match status" value="1"/>
</dbReference>
<evidence type="ECO:0000259" key="3">
    <source>
        <dbReference type="PROSITE" id="PS51755"/>
    </source>
</evidence>
<organism evidence="4 5">
    <name type="scientific">Streptomyces antibioticus</name>
    <dbReference type="NCBI Taxonomy" id="1890"/>
    <lineage>
        <taxon>Bacteria</taxon>
        <taxon>Bacillati</taxon>
        <taxon>Actinomycetota</taxon>
        <taxon>Actinomycetes</taxon>
        <taxon>Kitasatosporales</taxon>
        <taxon>Streptomycetaceae</taxon>
        <taxon>Streptomyces</taxon>
    </lineage>
</organism>
<gene>
    <name evidence="4" type="ORF">AFM16_37120</name>
</gene>
<evidence type="ECO:0000256" key="1">
    <source>
        <dbReference type="ARBA" id="ARBA00023125"/>
    </source>
</evidence>
<dbReference type="InterPro" id="IPR001867">
    <property type="entry name" value="OmpR/PhoB-type_DNA-bd"/>
</dbReference>
<dbReference type="PROSITE" id="PS51755">
    <property type="entry name" value="OMPR_PHOB"/>
    <property type="match status" value="1"/>
</dbReference>
<dbReference type="InterPro" id="IPR036388">
    <property type="entry name" value="WH-like_DNA-bd_sf"/>
</dbReference>
<dbReference type="SUPFAM" id="SSF46894">
    <property type="entry name" value="C-terminal effector domain of the bipartite response regulators"/>
    <property type="match status" value="1"/>
</dbReference>
<name>A0ABX3LCT2_STRAT</name>
<evidence type="ECO:0000256" key="2">
    <source>
        <dbReference type="PROSITE-ProRule" id="PRU01091"/>
    </source>
</evidence>
<dbReference type="PRINTS" id="PR00111">
    <property type="entry name" value="ABHYDROLASE"/>
</dbReference>
<feature type="DNA-binding region" description="OmpR/PhoB-type" evidence="2">
    <location>
        <begin position="16"/>
        <end position="114"/>
    </location>
</feature>
<dbReference type="InterPro" id="IPR016032">
    <property type="entry name" value="Sig_transdc_resp-reg_C-effctor"/>
</dbReference>
<keyword evidence="1 2" id="KW-0238">DNA-binding</keyword>
<dbReference type="PANTHER" id="PTHR43433:SF5">
    <property type="entry name" value="AB HYDROLASE-1 DOMAIN-CONTAINING PROTEIN"/>
    <property type="match status" value="1"/>
</dbReference>
<dbReference type="Pfam" id="PF00561">
    <property type="entry name" value="Abhydrolase_1"/>
    <property type="match status" value="1"/>
</dbReference>
<dbReference type="EMBL" id="LHQL01000014">
    <property type="protein sequence ID" value="OOQ48192.1"/>
    <property type="molecule type" value="Genomic_DNA"/>
</dbReference>
<keyword evidence="5" id="KW-1185">Reference proteome</keyword>
<dbReference type="InterPro" id="IPR000073">
    <property type="entry name" value="AB_hydrolase_1"/>
</dbReference>
<dbReference type="SMART" id="SM00862">
    <property type="entry name" value="Trans_reg_C"/>
    <property type="match status" value="1"/>
</dbReference>
<accession>A0ABX3LCT2</accession>
<evidence type="ECO:0000313" key="5">
    <source>
        <dbReference type="Proteomes" id="UP000190306"/>
    </source>
</evidence>
<dbReference type="InterPro" id="IPR050471">
    <property type="entry name" value="AB_hydrolase"/>
</dbReference>
<dbReference type="Proteomes" id="UP000190306">
    <property type="component" value="Chromosome"/>
</dbReference>
<evidence type="ECO:0000313" key="4">
    <source>
        <dbReference type="EMBL" id="OOQ48192.1"/>
    </source>
</evidence>
<dbReference type="SUPFAM" id="SSF53474">
    <property type="entry name" value="alpha/beta-Hydrolases"/>
    <property type="match status" value="1"/>
</dbReference>
<dbReference type="InterPro" id="IPR029058">
    <property type="entry name" value="AB_hydrolase_fold"/>
</dbReference>
<feature type="domain" description="OmpR/PhoB-type" evidence="3">
    <location>
        <begin position="16"/>
        <end position="114"/>
    </location>
</feature>
<dbReference type="Pfam" id="PF00486">
    <property type="entry name" value="Trans_reg_C"/>
    <property type="match status" value="1"/>
</dbReference>
<sequence>MSLRSGASCTVRGVDGAVYHFGQYELDTDRRRLSHAGQQVRVEPQAVDLLCHLVRHRDRVVPGSELIGLMGQGRTVSEAALATCLRTARQAIGDTGTRQEFIRTVRRRGYQFVGHATVAPVVPPTAPVAASSTASAEADHEVIRFCRSADGTRIAYATAGEGPPLVKTANWMTHLDLDRTTPMWAHWFDGLTRGRRLVRYDERGCGLSEWVPARFTLDDLVDDLDSVVGSVGLARFPLLGVSQGGAVAVAYAARHPERVSRLVLTAAYARGQMVRADSAAERDAAEVDLNIARAGWRSQDSSFLRYFASQFLADSTPAEWDAFAAYQRQTTSPANGLRFIEEFARIDVSAIAHRVTCPTLIIHARDDARVPVSQALELAALIPDSRLVLLESRNHLFTAAEPAWPAFLSHLDTFLSE</sequence>
<comment type="caution">
    <text evidence="4">The sequence shown here is derived from an EMBL/GenBank/DDBJ whole genome shotgun (WGS) entry which is preliminary data.</text>
</comment>
<dbReference type="CDD" id="cd00383">
    <property type="entry name" value="trans_reg_C"/>
    <property type="match status" value="1"/>
</dbReference>
<dbReference type="Gene3D" id="1.10.10.10">
    <property type="entry name" value="Winged helix-like DNA-binding domain superfamily/Winged helix DNA-binding domain"/>
    <property type="match status" value="1"/>
</dbReference>
<reference evidence="4 5" key="1">
    <citation type="submission" date="2015-07" db="EMBL/GenBank/DDBJ databases">
        <title>Draft Genome Sequence of Streptomyces antibioticus, IMRU 3720 reveals insights in the evolution of actinomycin biosynthetic gene clusters in Streptomyces.</title>
        <authorList>
            <person name="Crnovcic I."/>
            <person name="Ruckert C."/>
            <person name="Kalinowksi J."/>
            <person name="Keller U."/>
        </authorList>
    </citation>
    <scope>NUCLEOTIDE SEQUENCE [LARGE SCALE GENOMIC DNA]</scope>
    <source>
        <strain evidence="4 5">DSM 41481</strain>
    </source>
</reference>
<dbReference type="PANTHER" id="PTHR43433">
    <property type="entry name" value="HYDROLASE, ALPHA/BETA FOLD FAMILY PROTEIN"/>
    <property type="match status" value="1"/>
</dbReference>
<protein>
    <submittedName>
        <fullName evidence="4">Transcriptional regulator</fullName>
    </submittedName>
</protein>
<proteinExistence type="predicted"/>